<protein>
    <submittedName>
        <fullName evidence="1">Uncharacterized protein</fullName>
    </submittedName>
</protein>
<keyword evidence="2" id="KW-1185">Reference proteome</keyword>
<comment type="caution">
    <text evidence="1">The sequence shown here is derived from an EMBL/GenBank/DDBJ whole genome shotgun (WGS) entry which is preliminary data.</text>
</comment>
<organism evidence="1 2">
    <name type="scientific">Pseudomonas viridiflava ICMP 13104</name>
    <dbReference type="NCBI Taxonomy" id="1198305"/>
    <lineage>
        <taxon>Bacteria</taxon>
        <taxon>Pseudomonadati</taxon>
        <taxon>Pseudomonadota</taxon>
        <taxon>Gammaproteobacteria</taxon>
        <taxon>Pseudomonadales</taxon>
        <taxon>Pseudomonadaceae</taxon>
        <taxon>Pseudomonas</taxon>
    </lineage>
</organism>
<gene>
    <name evidence="1" type="ORF">AO067_23460</name>
</gene>
<name>A0A0W0HXE4_PSEVI</name>
<evidence type="ECO:0000313" key="1">
    <source>
        <dbReference type="EMBL" id="KTB65406.1"/>
    </source>
</evidence>
<sequence length="280" mass="31479">MSRKNFYRDSYLKTGWLPMQPLARTLAIGDVCQVHQGRFQPLLNIVEAQLVERVAVSRALEFDPVEWRLSRDVQQTFCETLWAEDEEGEHRAYTKQVLEFAHSGSFVFSAGAVQAQLLTNWHAIRDDVTLKLTQLHYSFREVYVITGVVQASDWSLAVASQSGARLDMSAAMAGGDCHALLSHGSARVQQSQGIADYEQSRGQVAYFFKARKLILSDATHDHYLTRLLDNPARLPASELAHWLNAPLLNLVKANELNLNTSIDFFAWADLSLDDVERLSG</sequence>
<evidence type="ECO:0000313" key="2">
    <source>
        <dbReference type="Proteomes" id="UP000053048"/>
    </source>
</evidence>
<dbReference type="EMBL" id="LKEJ01000121">
    <property type="protein sequence ID" value="KTB65406.1"/>
    <property type="molecule type" value="Genomic_DNA"/>
</dbReference>
<dbReference type="Proteomes" id="UP000053048">
    <property type="component" value="Unassembled WGS sequence"/>
</dbReference>
<dbReference type="AlphaFoldDB" id="A0A0W0HXE4"/>
<reference evidence="1 2" key="1">
    <citation type="submission" date="2015-09" db="EMBL/GenBank/DDBJ databases">
        <title>Genome sequence of ICMP 13104.</title>
        <authorList>
            <person name="Visnovsky S."/>
            <person name="Lu A."/>
            <person name="Panda P."/>
            <person name="Pitman A."/>
        </authorList>
    </citation>
    <scope>NUCLEOTIDE SEQUENCE [LARGE SCALE GENOMIC DNA]</scope>
    <source>
        <strain evidence="1 2">ICMP 13104</strain>
    </source>
</reference>
<proteinExistence type="predicted"/>
<accession>A0A0W0HXE4</accession>